<gene>
    <name evidence="2" type="primary">GUCY1B2_3</name>
    <name evidence="2" type="ORF">Ciccas_011910</name>
</gene>
<dbReference type="EMBL" id="JBJKFK010003799">
    <property type="protein sequence ID" value="KAL3309543.1"/>
    <property type="molecule type" value="Genomic_DNA"/>
</dbReference>
<accession>A0ABD2PR89</accession>
<proteinExistence type="predicted"/>
<feature type="non-terminal residue" evidence="2">
    <location>
        <position position="1"/>
    </location>
</feature>
<dbReference type="InterPro" id="IPR024096">
    <property type="entry name" value="NO_sig/Golgi_transp_ligand-bd"/>
</dbReference>
<evidence type="ECO:0000313" key="3">
    <source>
        <dbReference type="Proteomes" id="UP001626550"/>
    </source>
</evidence>
<reference evidence="2 3" key="1">
    <citation type="submission" date="2024-11" db="EMBL/GenBank/DDBJ databases">
        <title>Adaptive evolution of stress response genes in parasites aligns with host niche diversity.</title>
        <authorList>
            <person name="Hahn C."/>
            <person name="Resl P."/>
        </authorList>
    </citation>
    <scope>NUCLEOTIDE SEQUENCE [LARGE SCALE GENOMIC DNA]</scope>
    <source>
        <strain evidence="2">EGGRZ-B1_66</strain>
        <tissue evidence="2">Body</tissue>
    </source>
</reference>
<dbReference type="SUPFAM" id="SSF111126">
    <property type="entry name" value="Ligand-binding domain in the NO signalling and Golgi transport"/>
    <property type="match status" value="1"/>
</dbReference>
<organism evidence="2 3">
    <name type="scientific">Cichlidogyrus casuarinus</name>
    <dbReference type="NCBI Taxonomy" id="1844966"/>
    <lineage>
        <taxon>Eukaryota</taxon>
        <taxon>Metazoa</taxon>
        <taxon>Spiralia</taxon>
        <taxon>Lophotrochozoa</taxon>
        <taxon>Platyhelminthes</taxon>
        <taxon>Monogenea</taxon>
        <taxon>Monopisthocotylea</taxon>
        <taxon>Dactylogyridea</taxon>
        <taxon>Ancyrocephalidae</taxon>
        <taxon>Cichlidogyrus</taxon>
    </lineage>
</organism>
<dbReference type="Gene3D" id="3.90.1520.10">
    <property type="entry name" value="H-NOX domain"/>
    <property type="match status" value="1"/>
</dbReference>
<dbReference type="PANTHER" id="PTHR45655:SF13">
    <property type="entry name" value="SOLUBLE GUANYLATE CYCLASE GCY-32-RELATED"/>
    <property type="match status" value="1"/>
</dbReference>
<protein>
    <submittedName>
        <fullName evidence="2">Guanylate cyclase soluble subunit beta-2</fullName>
    </submittedName>
</protein>
<dbReference type="PANTHER" id="PTHR45655">
    <property type="entry name" value="GUANYLATE CYCLASE SOLUBLE SUBUNIT BETA-2"/>
    <property type="match status" value="1"/>
</dbReference>
<evidence type="ECO:0000313" key="2">
    <source>
        <dbReference type="EMBL" id="KAL3309543.1"/>
    </source>
</evidence>
<keyword evidence="3" id="KW-1185">Reference proteome</keyword>
<dbReference type="InterPro" id="IPR011644">
    <property type="entry name" value="Heme_NO-bd"/>
</dbReference>
<dbReference type="AlphaFoldDB" id="A0ABD2PR89"/>
<dbReference type="InterPro" id="IPR038158">
    <property type="entry name" value="H-NOX_domain_sf"/>
</dbReference>
<comment type="caution">
    <text evidence="2">The sequence shown here is derived from an EMBL/GenBank/DDBJ whole genome shotgun (WGS) entry which is preliminary data.</text>
</comment>
<feature type="domain" description="Heme NO-binding" evidence="1">
    <location>
        <begin position="64"/>
        <end position="207"/>
    </location>
</feature>
<dbReference type="Proteomes" id="UP001626550">
    <property type="component" value="Unassembled WGS sequence"/>
</dbReference>
<name>A0ABD2PR89_9PLAT</name>
<evidence type="ECO:0000259" key="1">
    <source>
        <dbReference type="Pfam" id="PF07700"/>
    </source>
</evidence>
<sequence>LLKSSKYEFVPRGPTEIKGKGVMQTYFLKSDGKTVLDCNVGDISTPQLEAIPNGNAATEQVNFGHIHLCAKDFCILKLGQKRWQAIVDELDLDESRDFVMFNAYPDSIFYKIIDAISVDLGLPLEETIEAFGQQFFEYLKSLGYHTMIVSLGCDIKTLLQNLDSLHEYFAVSQAKMIAPSFRVEICAEGILLYYNSSRKGLWPLILGESAQLLRTS</sequence>
<dbReference type="Pfam" id="PF07700">
    <property type="entry name" value="HNOB"/>
    <property type="match status" value="1"/>
</dbReference>